<comment type="caution">
    <text evidence="2">The sequence shown here is derived from an EMBL/GenBank/DDBJ whole genome shotgun (WGS) entry which is preliminary data.</text>
</comment>
<evidence type="ECO:0000256" key="1">
    <source>
        <dbReference type="SAM" id="MobiDB-lite"/>
    </source>
</evidence>
<dbReference type="SUPFAM" id="SSF56672">
    <property type="entry name" value="DNA/RNA polymerases"/>
    <property type="match status" value="1"/>
</dbReference>
<reference evidence="2 3" key="1">
    <citation type="submission" date="2024-01" db="EMBL/GenBank/DDBJ databases">
        <title>The complete chloroplast genome sequence of Lithospermum erythrorhizon: insights into the phylogenetic relationship among Boraginaceae species and the maternal lineages of purple gromwells.</title>
        <authorList>
            <person name="Okada T."/>
            <person name="Watanabe K."/>
        </authorList>
    </citation>
    <scope>NUCLEOTIDE SEQUENCE [LARGE SCALE GENOMIC DNA]</scope>
</reference>
<feature type="region of interest" description="Disordered" evidence="1">
    <location>
        <begin position="1"/>
        <end position="60"/>
    </location>
</feature>
<evidence type="ECO:0000313" key="2">
    <source>
        <dbReference type="EMBL" id="GAA0157480.1"/>
    </source>
</evidence>
<gene>
    <name evidence="2" type="ORF">LIER_14738</name>
</gene>
<name>A0AAV3Q0M0_LITER</name>
<organism evidence="2 3">
    <name type="scientific">Lithospermum erythrorhizon</name>
    <name type="common">Purple gromwell</name>
    <name type="synonym">Lithospermum officinale var. erythrorhizon</name>
    <dbReference type="NCBI Taxonomy" id="34254"/>
    <lineage>
        <taxon>Eukaryota</taxon>
        <taxon>Viridiplantae</taxon>
        <taxon>Streptophyta</taxon>
        <taxon>Embryophyta</taxon>
        <taxon>Tracheophyta</taxon>
        <taxon>Spermatophyta</taxon>
        <taxon>Magnoliopsida</taxon>
        <taxon>eudicotyledons</taxon>
        <taxon>Gunneridae</taxon>
        <taxon>Pentapetalae</taxon>
        <taxon>asterids</taxon>
        <taxon>lamiids</taxon>
        <taxon>Boraginales</taxon>
        <taxon>Boraginaceae</taxon>
        <taxon>Boraginoideae</taxon>
        <taxon>Lithospermeae</taxon>
        <taxon>Lithospermum</taxon>
    </lineage>
</organism>
<protein>
    <submittedName>
        <fullName evidence="2">Uncharacterized protein</fullName>
    </submittedName>
</protein>
<feature type="compositionally biased region" description="Polar residues" evidence="1">
    <location>
        <begin position="9"/>
        <end position="22"/>
    </location>
</feature>
<dbReference type="Gene3D" id="3.10.10.10">
    <property type="entry name" value="HIV Type 1 Reverse Transcriptase, subunit A, domain 1"/>
    <property type="match status" value="1"/>
</dbReference>
<proteinExistence type="predicted"/>
<feature type="compositionally biased region" description="Basic and acidic residues" evidence="1">
    <location>
        <begin position="29"/>
        <end position="60"/>
    </location>
</feature>
<sequence>MWKPKKSQDMLSSFGSPTNQAVGQRGKKSGRESQLDIKTVRKGEEKDNSPKERENPKIPIPHEEVEEIPFKPAVKEPTFRIGTREFEDVFAWGPEDMLGVDPEAAMHRLHVDSMFVPIKQRKRTFSDEKNMAIKTEVEALLKVRSIRELQFPEWIANVVLVKKANISGGCAHTLQV</sequence>
<evidence type="ECO:0000313" key="3">
    <source>
        <dbReference type="Proteomes" id="UP001454036"/>
    </source>
</evidence>
<keyword evidence="3" id="KW-1185">Reference proteome</keyword>
<dbReference type="InterPro" id="IPR043502">
    <property type="entry name" value="DNA/RNA_pol_sf"/>
</dbReference>
<dbReference type="AlphaFoldDB" id="A0AAV3Q0M0"/>
<dbReference type="EMBL" id="BAABME010003115">
    <property type="protein sequence ID" value="GAA0157480.1"/>
    <property type="molecule type" value="Genomic_DNA"/>
</dbReference>
<dbReference type="Proteomes" id="UP001454036">
    <property type="component" value="Unassembled WGS sequence"/>
</dbReference>
<accession>A0AAV3Q0M0</accession>